<dbReference type="AlphaFoldDB" id="A0ABD6RVG9"/>
<dbReference type="EMBL" id="NTYF01000312">
    <property type="protein sequence ID" value="PER34601.1"/>
    <property type="molecule type" value="Genomic_DNA"/>
</dbReference>
<evidence type="ECO:0000256" key="1">
    <source>
        <dbReference type="SAM" id="Phobius"/>
    </source>
</evidence>
<accession>A0ABD6RVG9</accession>
<keyword evidence="1" id="KW-1133">Transmembrane helix</keyword>
<name>A0ABD6RVG9_BACTU</name>
<keyword evidence="1" id="KW-0812">Transmembrane</keyword>
<protein>
    <submittedName>
        <fullName evidence="2">Class D sortase</fullName>
    </submittedName>
</protein>
<gene>
    <name evidence="2" type="ORF">CN495_36095</name>
</gene>
<reference evidence="2 3" key="1">
    <citation type="submission" date="2017-09" db="EMBL/GenBank/DDBJ databases">
        <title>Large-scale bioinformatics analysis of Bacillus genomes uncovers conserved roles of natural products in bacterial physiology.</title>
        <authorList>
            <consortium name="Agbiome Team Llc"/>
            <person name="Bleich R.M."/>
            <person name="Kirk G.J."/>
            <person name="Santa Maria K.C."/>
            <person name="Allen S.E."/>
            <person name="Farag S."/>
            <person name="Shank E.A."/>
            <person name="Bowers A."/>
        </authorList>
    </citation>
    <scope>NUCLEOTIDE SEQUENCE [LARGE SCALE GENOMIC DNA]</scope>
    <source>
        <strain evidence="2 3">AFS005140</strain>
    </source>
</reference>
<organism evidence="2 3">
    <name type="scientific">Bacillus thuringiensis</name>
    <dbReference type="NCBI Taxonomy" id="1428"/>
    <lineage>
        <taxon>Bacteria</taxon>
        <taxon>Bacillati</taxon>
        <taxon>Bacillota</taxon>
        <taxon>Bacilli</taxon>
        <taxon>Bacillales</taxon>
        <taxon>Bacillaceae</taxon>
        <taxon>Bacillus</taxon>
        <taxon>Bacillus cereus group</taxon>
    </lineage>
</organism>
<sequence>MTILNRVGFVLMIIGILIGSYYSFEWYKGKSSA</sequence>
<proteinExistence type="predicted"/>
<feature type="non-terminal residue" evidence="2">
    <location>
        <position position="33"/>
    </location>
</feature>
<keyword evidence="1" id="KW-0472">Membrane</keyword>
<comment type="caution">
    <text evidence="2">The sequence shown here is derived from an EMBL/GenBank/DDBJ whole genome shotgun (WGS) entry which is preliminary data.</text>
</comment>
<dbReference type="Proteomes" id="UP000219897">
    <property type="component" value="Unassembled WGS sequence"/>
</dbReference>
<evidence type="ECO:0000313" key="3">
    <source>
        <dbReference type="Proteomes" id="UP000219897"/>
    </source>
</evidence>
<evidence type="ECO:0000313" key="2">
    <source>
        <dbReference type="EMBL" id="PER34601.1"/>
    </source>
</evidence>
<feature type="transmembrane region" description="Helical" evidence="1">
    <location>
        <begin position="7"/>
        <end position="24"/>
    </location>
</feature>